<dbReference type="Pfam" id="PF00175">
    <property type="entry name" value="NAD_binding_1"/>
    <property type="match status" value="1"/>
</dbReference>
<dbReference type="Pfam" id="PF00042">
    <property type="entry name" value="Globin"/>
    <property type="match status" value="1"/>
</dbReference>
<dbReference type="FunFam" id="3.40.50.80:FF:000010">
    <property type="entry name" value="Flavohemoprotein"/>
    <property type="match status" value="1"/>
</dbReference>
<evidence type="ECO:0000256" key="13">
    <source>
        <dbReference type="ARBA" id="ARBA00023027"/>
    </source>
</evidence>
<dbReference type="Gene3D" id="3.40.50.80">
    <property type="entry name" value="Nucleotide-binding domain of ferredoxin-NADP reductase (FNR) module"/>
    <property type="match status" value="1"/>
</dbReference>
<dbReference type="InterPro" id="IPR001433">
    <property type="entry name" value="OxRdtase_FAD/NAD-bd"/>
</dbReference>
<keyword evidence="7" id="KW-0285">Flavoprotein</keyword>
<dbReference type="GO" id="GO:0071500">
    <property type="term" value="P:cellular response to nitrosative stress"/>
    <property type="evidence" value="ECO:0007669"/>
    <property type="project" value="TreeGrafter"/>
</dbReference>
<evidence type="ECO:0000256" key="3">
    <source>
        <dbReference type="ARBA" id="ARBA00006401"/>
    </source>
</evidence>
<dbReference type="PANTHER" id="PTHR43396">
    <property type="entry name" value="FLAVOHEMOPROTEIN"/>
    <property type="match status" value="1"/>
</dbReference>
<comment type="function">
    <text evidence="16">In the presence of oxygen and NADH, it has NADH oxidase activity, which leads to the generation of superoxide and H(2)O(2). Under anaerobic conditions, it also exhibits nitric oxide reductase and FAD reductase activities. However, all these reactions are much lower than NOD activity.</text>
</comment>
<dbReference type="PROSITE" id="PS51384">
    <property type="entry name" value="FAD_FR"/>
    <property type="match status" value="1"/>
</dbReference>
<dbReference type="NCBIfam" id="NF009805">
    <property type="entry name" value="PRK13289.1"/>
    <property type="match status" value="1"/>
</dbReference>
<dbReference type="InterPro" id="IPR017938">
    <property type="entry name" value="Riboflavin_synthase-like_b-brl"/>
</dbReference>
<dbReference type="GO" id="GO:0046210">
    <property type="term" value="P:nitric oxide catabolic process"/>
    <property type="evidence" value="ECO:0007669"/>
    <property type="project" value="TreeGrafter"/>
</dbReference>
<keyword evidence="8" id="KW-0479">Metal-binding</keyword>
<keyword evidence="12" id="KW-0408">Iron</keyword>
<accession>A0AAD5YIK0</accession>
<evidence type="ECO:0000256" key="1">
    <source>
        <dbReference type="ARBA" id="ARBA00001970"/>
    </source>
</evidence>
<comment type="similarity">
    <text evidence="3">In the C-terminal section; belongs to the flavoprotein pyridine nucleotide cytochrome reductase family.</text>
</comment>
<dbReference type="CDD" id="cd08922">
    <property type="entry name" value="FHb-globin"/>
    <property type="match status" value="1"/>
</dbReference>
<dbReference type="GO" id="GO:0009636">
    <property type="term" value="P:response to toxic substance"/>
    <property type="evidence" value="ECO:0007669"/>
    <property type="project" value="UniProtKB-KW"/>
</dbReference>
<sequence>MPILPNSRSLTNIARHAVRGRNYKYPASKTASTSFRLNNFPNTISRSLACPASNMSLDPVYNLPNPGPLTEAQRGLIKATVPLLEQSGVDITRCFYKAMLGANPDLKNVFSHTKQVKGDQPEALARSVYAYAANIDDLTPVLPVVERLCHKHASLNILPQQYTIVGKHLLEAITEIVGKDVFKGDLYDAWFAAYWQLAHICINREAELYKAAAWVGWRDFVVRDKVHETDEITSFYLVPKDGGALPSYKPGQYISVQRFVDSLGFNQSRQYSLSDAPNADHIRISVRRENGGPNQEHPGCISNLLHDGLKQGDTVEVAFPFGDFFLDESTSPVVLISAGVGLTPLTSMLHSIIASPSPREVSWVQVVRSQDKHALNEEVRNLLKQHPTPVRKTIFYSEPGSALQGEHYDIEGRMDLSKVDDLTLRLGESAQYYVCGPEQFMADMGKALLAKGVEHSRIHAEVFGAADVPI</sequence>
<feature type="domain" description="FAD-binding FR-type" evidence="18">
    <location>
        <begin position="215"/>
        <end position="327"/>
    </location>
</feature>
<evidence type="ECO:0000256" key="15">
    <source>
        <dbReference type="ARBA" id="ARBA00049433"/>
    </source>
</evidence>
<evidence type="ECO:0000256" key="5">
    <source>
        <dbReference type="ARBA" id="ARBA00022575"/>
    </source>
</evidence>
<dbReference type="InterPro" id="IPR017927">
    <property type="entry name" value="FAD-bd_FR_type"/>
</dbReference>
<dbReference type="InterPro" id="IPR000971">
    <property type="entry name" value="Globin"/>
</dbReference>
<gene>
    <name evidence="19" type="ORF">NLI96_g373</name>
</gene>
<keyword evidence="6" id="KW-0349">Heme</keyword>
<dbReference type="Proteomes" id="UP001212997">
    <property type="component" value="Unassembled WGS sequence"/>
</dbReference>
<dbReference type="GO" id="GO:0008941">
    <property type="term" value="F:nitric oxide dioxygenase NAD(P)H activity"/>
    <property type="evidence" value="ECO:0007669"/>
    <property type="project" value="UniProtKB-EC"/>
</dbReference>
<dbReference type="CDD" id="cd06184">
    <property type="entry name" value="flavohem_like_fad_nad_binding"/>
    <property type="match status" value="1"/>
</dbReference>
<dbReference type="AlphaFoldDB" id="A0AAD5YIK0"/>
<organism evidence="19 20">
    <name type="scientific">Meripilus lineatus</name>
    <dbReference type="NCBI Taxonomy" id="2056292"/>
    <lineage>
        <taxon>Eukaryota</taxon>
        <taxon>Fungi</taxon>
        <taxon>Dikarya</taxon>
        <taxon>Basidiomycota</taxon>
        <taxon>Agaricomycotina</taxon>
        <taxon>Agaricomycetes</taxon>
        <taxon>Polyporales</taxon>
        <taxon>Meripilaceae</taxon>
        <taxon>Meripilus</taxon>
    </lineage>
</organism>
<dbReference type="SUPFAM" id="SSF46458">
    <property type="entry name" value="Globin-like"/>
    <property type="match status" value="1"/>
</dbReference>
<comment type="catalytic activity">
    <reaction evidence="14">
        <text>2 nitric oxide + NADH + 2 O2 = 2 nitrate + NAD(+) + H(+)</text>
        <dbReference type="Rhea" id="RHEA:19469"/>
        <dbReference type="ChEBI" id="CHEBI:15378"/>
        <dbReference type="ChEBI" id="CHEBI:15379"/>
        <dbReference type="ChEBI" id="CHEBI:16480"/>
        <dbReference type="ChEBI" id="CHEBI:17632"/>
        <dbReference type="ChEBI" id="CHEBI:57540"/>
        <dbReference type="ChEBI" id="CHEBI:57945"/>
        <dbReference type="EC" id="1.14.12.17"/>
    </reaction>
</comment>
<evidence type="ECO:0000259" key="17">
    <source>
        <dbReference type="PROSITE" id="PS01033"/>
    </source>
</evidence>
<dbReference type="GO" id="GO:0020037">
    <property type="term" value="F:heme binding"/>
    <property type="evidence" value="ECO:0007669"/>
    <property type="project" value="InterPro"/>
</dbReference>
<evidence type="ECO:0000256" key="2">
    <source>
        <dbReference type="ARBA" id="ARBA00001974"/>
    </source>
</evidence>
<evidence type="ECO:0000313" key="19">
    <source>
        <dbReference type="EMBL" id="KAJ3491927.1"/>
    </source>
</evidence>
<keyword evidence="11" id="KW-0560">Oxidoreductase</keyword>
<protein>
    <recommendedName>
        <fullName evidence="4">nitric oxide dioxygenase</fullName>
        <ecNumber evidence="4">1.14.12.17</ecNumber>
    </recommendedName>
</protein>
<dbReference type="InterPro" id="IPR039261">
    <property type="entry name" value="FNR_nucleotide-bd"/>
</dbReference>
<dbReference type="GO" id="GO:0071949">
    <property type="term" value="F:FAD binding"/>
    <property type="evidence" value="ECO:0007669"/>
    <property type="project" value="TreeGrafter"/>
</dbReference>
<dbReference type="InterPro" id="IPR009050">
    <property type="entry name" value="Globin-like_sf"/>
</dbReference>
<evidence type="ECO:0000256" key="7">
    <source>
        <dbReference type="ARBA" id="ARBA00022630"/>
    </source>
</evidence>
<dbReference type="Gene3D" id="1.10.490.10">
    <property type="entry name" value="Globins"/>
    <property type="match status" value="1"/>
</dbReference>
<dbReference type="PANTHER" id="PTHR43396:SF3">
    <property type="entry name" value="FLAVOHEMOPROTEIN"/>
    <property type="match status" value="1"/>
</dbReference>
<feature type="domain" description="Globin" evidence="17">
    <location>
        <begin position="68"/>
        <end position="206"/>
    </location>
</feature>
<evidence type="ECO:0000256" key="8">
    <source>
        <dbReference type="ARBA" id="ARBA00022723"/>
    </source>
</evidence>
<dbReference type="GO" id="GO:0019825">
    <property type="term" value="F:oxygen binding"/>
    <property type="evidence" value="ECO:0007669"/>
    <property type="project" value="InterPro"/>
</dbReference>
<comment type="catalytic activity">
    <reaction evidence="15">
        <text>2 nitric oxide + NADPH + 2 O2 = 2 nitrate + NADP(+) + H(+)</text>
        <dbReference type="Rhea" id="RHEA:19465"/>
        <dbReference type="ChEBI" id="CHEBI:15378"/>
        <dbReference type="ChEBI" id="CHEBI:15379"/>
        <dbReference type="ChEBI" id="CHEBI:16480"/>
        <dbReference type="ChEBI" id="CHEBI:17632"/>
        <dbReference type="ChEBI" id="CHEBI:57783"/>
        <dbReference type="ChEBI" id="CHEBI:58349"/>
        <dbReference type="EC" id="1.14.12.17"/>
    </reaction>
</comment>
<dbReference type="Gene3D" id="2.40.30.10">
    <property type="entry name" value="Translation factors"/>
    <property type="match status" value="1"/>
</dbReference>
<evidence type="ECO:0000256" key="11">
    <source>
        <dbReference type="ARBA" id="ARBA00023002"/>
    </source>
</evidence>
<evidence type="ECO:0000256" key="10">
    <source>
        <dbReference type="ARBA" id="ARBA00022857"/>
    </source>
</evidence>
<dbReference type="PROSITE" id="PS01033">
    <property type="entry name" value="GLOBIN"/>
    <property type="match status" value="1"/>
</dbReference>
<evidence type="ECO:0000256" key="6">
    <source>
        <dbReference type="ARBA" id="ARBA00022617"/>
    </source>
</evidence>
<evidence type="ECO:0000259" key="18">
    <source>
        <dbReference type="PROSITE" id="PS51384"/>
    </source>
</evidence>
<dbReference type="FunFam" id="2.40.30.10:FF:000034">
    <property type="entry name" value="Flavohemoprotein"/>
    <property type="match status" value="1"/>
</dbReference>
<evidence type="ECO:0000256" key="16">
    <source>
        <dbReference type="ARBA" id="ARBA00056398"/>
    </source>
</evidence>
<dbReference type="InterPro" id="IPR012292">
    <property type="entry name" value="Globin/Proto"/>
</dbReference>
<keyword evidence="13" id="KW-0520">NAD</keyword>
<comment type="caution">
    <text evidence="19">The sequence shown here is derived from an EMBL/GenBank/DDBJ whole genome shotgun (WGS) entry which is preliminary data.</text>
</comment>
<keyword evidence="5" id="KW-0216">Detoxification</keyword>
<evidence type="ECO:0000313" key="20">
    <source>
        <dbReference type="Proteomes" id="UP001212997"/>
    </source>
</evidence>
<comment type="cofactor">
    <cofactor evidence="2">
        <name>FAD</name>
        <dbReference type="ChEBI" id="CHEBI:57692"/>
    </cofactor>
</comment>
<proteinExistence type="inferred from homology"/>
<reference evidence="19" key="1">
    <citation type="submission" date="2022-07" db="EMBL/GenBank/DDBJ databases">
        <title>Genome Sequence of Physisporinus lineatus.</title>
        <authorList>
            <person name="Buettner E."/>
        </authorList>
    </citation>
    <scope>NUCLEOTIDE SEQUENCE</scope>
    <source>
        <strain evidence="19">VT162</strain>
    </source>
</reference>
<keyword evidence="10" id="KW-0521">NADP</keyword>
<evidence type="ECO:0000256" key="12">
    <source>
        <dbReference type="ARBA" id="ARBA00023004"/>
    </source>
</evidence>
<evidence type="ECO:0000256" key="9">
    <source>
        <dbReference type="ARBA" id="ARBA00022827"/>
    </source>
</evidence>
<name>A0AAD5YIK0_9APHY</name>
<keyword evidence="9" id="KW-0274">FAD</keyword>
<dbReference type="EMBL" id="JANAWD010000005">
    <property type="protein sequence ID" value="KAJ3491927.1"/>
    <property type="molecule type" value="Genomic_DNA"/>
</dbReference>
<dbReference type="SUPFAM" id="SSF52343">
    <property type="entry name" value="Ferredoxin reductase-like, C-terminal NADP-linked domain"/>
    <property type="match status" value="1"/>
</dbReference>
<evidence type="ECO:0000256" key="14">
    <source>
        <dbReference type="ARBA" id="ARBA00048649"/>
    </source>
</evidence>
<comment type="cofactor">
    <cofactor evidence="1">
        <name>heme b</name>
        <dbReference type="ChEBI" id="CHEBI:60344"/>
    </cofactor>
</comment>
<dbReference type="EC" id="1.14.12.17" evidence="4"/>
<keyword evidence="20" id="KW-1185">Reference proteome</keyword>
<dbReference type="FunFam" id="1.10.490.10:FF:000003">
    <property type="entry name" value="Flavohemoprotein"/>
    <property type="match status" value="1"/>
</dbReference>
<dbReference type="SUPFAM" id="SSF63380">
    <property type="entry name" value="Riboflavin synthase domain-like"/>
    <property type="match status" value="1"/>
</dbReference>
<evidence type="ECO:0000256" key="4">
    <source>
        <dbReference type="ARBA" id="ARBA00012229"/>
    </source>
</evidence>
<dbReference type="GO" id="GO:0046872">
    <property type="term" value="F:metal ion binding"/>
    <property type="evidence" value="ECO:0007669"/>
    <property type="project" value="UniProtKB-KW"/>
</dbReference>